<protein>
    <submittedName>
        <fullName evidence="1">Uncharacterized protein</fullName>
    </submittedName>
</protein>
<reference evidence="1 2" key="1">
    <citation type="submission" date="2024-04" db="EMBL/GenBank/DDBJ databases">
        <authorList>
            <person name="Rising A."/>
            <person name="Reimegard J."/>
            <person name="Sonavane S."/>
            <person name="Akerstrom W."/>
            <person name="Nylinder S."/>
            <person name="Hedman E."/>
            <person name="Kallberg Y."/>
        </authorList>
    </citation>
    <scope>NUCLEOTIDE SEQUENCE [LARGE SCALE GENOMIC DNA]</scope>
</reference>
<keyword evidence="2" id="KW-1185">Reference proteome</keyword>
<dbReference type="EMBL" id="CAXIEN010000168">
    <property type="protein sequence ID" value="CAL1283435.1"/>
    <property type="molecule type" value="Genomic_DNA"/>
</dbReference>
<proteinExistence type="predicted"/>
<dbReference type="AlphaFoldDB" id="A0AAV2AHG7"/>
<comment type="caution">
    <text evidence="1">The sequence shown here is derived from an EMBL/GenBank/DDBJ whole genome shotgun (WGS) entry which is preliminary data.</text>
</comment>
<sequence length="86" mass="9699">MCIGSGKLSVTSNVEGELKSVAPKIFSLGNFEDNNFCFVAENEVLCRANNFTTAVELLMSFFYKRYNLSERDCLHPQVCAEIHNEN</sequence>
<accession>A0AAV2AHG7</accession>
<dbReference type="Proteomes" id="UP001497382">
    <property type="component" value="Unassembled WGS sequence"/>
</dbReference>
<evidence type="ECO:0000313" key="2">
    <source>
        <dbReference type="Proteomes" id="UP001497382"/>
    </source>
</evidence>
<organism evidence="1 2">
    <name type="scientific">Larinioides sclopetarius</name>
    <dbReference type="NCBI Taxonomy" id="280406"/>
    <lineage>
        <taxon>Eukaryota</taxon>
        <taxon>Metazoa</taxon>
        <taxon>Ecdysozoa</taxon>
        <taxon>Arthropoda</taxon>
        <taxon>Chelicerata</taxon>
        <taxon>Arachnida</taxon>
        <taxon>Araneae</taxon>
        <taxon>Araneomorphae</taxon>
        <taxon>Entelegynae</taxon>
        <taxon>Araneoidea</taxon>
        <taxon>Araneidae</taxon>
        <taxon>Larinioides</taxon>
    </lineage>
</organism>
<gene>
    <name evidence="1" type="ORF">LARSCL_LOCUS12601</name>
</gene>
<name>A0AAV2AHG7_9ARAC</name>
<evidence type="ECO:0000313" key="1">
    <source>
        <dbReference type="EMBL" id="CAL1283435.1"/>
    </source>
</evidence>